<gene>
    <name evidence="1" type="ORF">S12H4_05895</name>
</gene>
<reference evidence="1" key="1">
    <citation type="journal article" date="2014" name="Front. Microbiol.">
        <title>High frequency of phylogenetically diverse reductive dehalogenase-homologous genes in deep subseafloor sedimentary metagenomes.</title>
        <authorList>
            <person name="Kawai M."/>
            <person name="Futagami T."/>
            <person name="Toyoda A."/>
            <person name="Takaki Y."/>
            <person name="Nishi S."/>
            <person name="Hori S."/>
            <person name="Arai W."/>
            <person name="Tsubouchi T."/>
            <person name="Morono Y."/>
            <person name="Uchiyama I."/>
            <person name="Ito T."/>
            <person name="Fujiyama A."/>
            <person name="Inagaki F."/>
            <person name="Takami H."/>
        </authorList>
    </citation>
    <scope>NUCLEOTIDE SEQUENCE</scope>
    <source>
        <strain evidence="1">Expedition CK06-06</strain>
    </source>
</reference>
<protein>
    <submittedName>
        <fullName evidence="1">Uncharacterized protein</fullName>
    </submittedName>
</protein>
<sequence length="57" mass="6743">MDKTKWTLDEWFKESQQGLRCGILGCPTKPVAECPQCHAWYCDKHKNIHFHLKEKVV</sequence>
<accession>X1RH86</accession>
<evidence type="ECO:0000313" key="1">
    <source>
        <dbReference type="EMBL" id="GAI66366.1"/>
    </source>
</evidence>
<dbReference type="InterPro" id="IPR035896">
    <property type="entry name" value="AN1-like_Znf"/>
</dbReference>
<name>X1RH86_9ZZZZ</name>
<dbReference type="SUPFAM" id="SSF118310">
    <property type="entry name" value="AN1-like Zinc finger"/>
    <property type="match status" value="1"/>
</dbReference>
<proteinExistence type="predicted"/>
<comment type="caution">
    <text evidence="1">The sequence shown here is derived from an EMBL/GenBank/DDBJ whole genome shotgun (WGS) entry which is preliminary data.</text>
</comment>
<dbReference type="EMBL" id="BARW01002007">
    <property type="protein sequence ID" value="GAI66366.1"/>
    <property type="molecule type" value="Genomic_DNA"/>
</dbReference>
<organism evidence="1">
    <name type="scientific">marine sediment metagenome</name>
    <dbReference type="NCBI Taxonomy" id="412755"/>
    <lineage>
        <taxon>unclassified sequences</taxon>
        <taxon>metagenomes</taxon>
        <taxon>ecological metagenomes</taxon>
    </lineage>
</organism>
<dbReference type="AlphaFoldDB" id="X1RH86"/>